<dbReference type="CDD" id="cd00090">
    <property type="entry name" value="HTH_ARSR"/>
    <property type="match status" value="1"/>
</dbReference>
<dbReference type="PROSITE" id="PS00519">
    <property type="entry name" value="HTH_ASNC_1"/>
    <property type="match status" value="1"/>
</dbReference>
<dbReference type="Pfam" id="PF13412">
    <property type="entry name" value="HTH_24"/>
    <property type="match status" value="1"/>
</dbReference>
<evidence type="ECO:0000256" key="2">
    <source>
        <dbReference type="ARBA" id="ARBA00023125"/>
    </source>
</evidence>
<accession>A0A0M4FLB2</accession>
<dbReference type="AlphaFoldDB" id="A0A0M4FLB2"/>
<dbReference type="Proteomes" id="UP000067625">
    <property type="component" value="Chromosome"/>
</dbReference>
<dbReference type="Gene3D" id="3.30.70.920">
    <property type="match status" value="1"/>
</dbReference>
<dbReference type="Pfam" id="PF01037">
    <property type="entry name" value="AsnC_trans_reg"/>
    <property type="match status" value="1"/>
</dbReference>
<dbReference type="InterPro" id="IPR036388">
    <property type="entry name" value="WH-like_DNA-bd_sf"/>
</dbReference>
<dbReference type="InterPro" id="IPR019887">
    <property type="entry name" value="Tscrpt_reg_AsnC/Lrp_C"/>
</dbReference>
<dbReference type="InterPro" id="IPR011991">
    <property type="entry name" value="ArsR-like_HTH"/>
</dbReference>
<keyword evidence="2" id="KW-0238">DNA-binding</keyword>
<reference evidence="5 6" key="2">
    <citation type="journal article" date="2016" name="Int. J. Syst. Evol. Microbiol.">
        <title>Bacillus gobiensis sp. nov., isolated from a soil sample.</title>
        <authorList>
            <person name="Liu B."/>
            <person name="Liu G.H."/>
            <person name="Cetin S."/>
            <person name="Schumann P."/>
            <person name="Pan Z.Z."/>
            <person name="Chen Q.Q."/>
        </authorList>
    </citation>
    <scope>NUCLEOTIDE SEQUENCE [LARGE SCALE GENOMIC DNA]</scope>
    <source>
        <strain evidence="5 6">FJAT-4402</strain>
    </source>
</reference>
<keyword evidence="6" id="KW-1185">Reference proteome</keyword>
<keyword evidence="1" id="KW-0805">Transcription regulation</keyword>
<name>A0A0M4FLB2_9BACI</name>
<evidence type="ECO:0000313" key="5">
    <source>
        <dbReference type="EMBL" id="ALC84387.1"/>
    </source>
</evidence>
<dbReference type="GO" id="GO:0043200">
    <property type="term" value="P:response to amino acid"/>
    <property type="evidence" value="ECO:0007669"/>
    <property type="project" value="TreeGrafter"/>
</dbReference>
<dbReference type="RefSeq" id="WP_053606226.1">
    <property type="nucleotide sequence ID" value="NZ_CP012600.1"/>
</dbReference>
<organism evidence="5 6">
    <name type="scientific">Bacillus gobiensis</name>
    <dbReference type="NCBI Taxonomy" id="1441095"/>
    <lineage>
        <taxon>Bacteria</taxon>
        <taxon>Bacillati</taxon>
        <taxon>Bacillota</taxon>
        <taxon>Bacilli</taxon>
        <taxon>Bacillales</taxon>
        <taxon>Bacillaceae</taxon>
        <taxon>Bacillus</taxon>
    </lineage>
</organism>
<dbReference type="PANTHER" id="PTHR30154">
    <property type="entry name" value="LEUCINE-RESPONSIVE REGULATORY PROTEIN"/>
    <property type="match status" value="1"/>
</dbReference>
<feature type="domain" description="HTH asnC-type" evidence="4">
    <location>
        <begin position="1"/>
        <end position="62"/>
    </location>
</feature>
<protein>
    <submittedName>
        <fullName evidence="5">AsnC family transcriptional regulator</fullName>
    </submittedName>
</protein>
<dbReference type="SUPFAM" id="SSF54909">
    <property type="entry name" value="Dimeric alpha+beta barrel"/>
    <property type="match status" value="1"/>
</dbReference>
<dbReference type="SUPFAM" id="SSF46785">
    <property type="entry name" value="Winged helix' DNA-binding domain"/>
    <property type="match status" value="1"/>
</dbReference>
<dbReference type="PROSITE" id="PS50956">
    <property type="entry name" value="HTH_ASNC_2"/>
    <property type="match status" value="1"/>
</dbReference>
<reference evidence="6" key="1">
    <citation type="submission" date="2015-08" db="EMBL/GenBank/DDBJ databases">
        <title>Genome sequencing project for genomic taxonomy and phylogenomics of Bacillus-like bacteria.</title>
        <authorList>
            <person name="Liu B."/>
            <person name="Wang J."/>
            <person name="Zhu Y."/>
            <person name="Liu G."/>
            <person name="Chen Q."/>
            <person name="Chen Z."/>
            <person name="Lan J."/>
            <person name="Che J."/>
            <person name="Ge C."/>
            <person name="Shi H."/>
            <person name="Pan Z."/>
            <person name="Liu X."/>
        </authorList>
    </citation>
    <scope>NUCLEOTIDE SEQUENCE [LARGE SCALE GENOMIC DNA]</scope>
    <source>
        <strain evidence="6">FJAT-4402</strain>
    </source>
</reference>
<dbReference type="PATRIC" id="fig|1441095.3.peg.5044"/>
<dbReference type="InterPro" id="IPR011008">
    <property type="entry name" value="Dimeric_a/b-barrel"/>
</dbReference>
<proteinExistence type="predicted"/>
<sequence length="146" mass="16162">MDQLDVKLLQLLQEDGRITISELSKRLALSRPSISERIAKLQESGVIEGFGARISPAKLGKDTLMIIRITGLQVTPQKFESFIQEQEEIIECHRVTGEVSYFMKAAVSGIGAMGLLIDRLIPYGIPNTSIIISSPVPFRHMLPEEG</sequence>
<dbReference type="SMART" id="SM00344">
    <property type="entry name" value="HTH_ASNC"/>
    <property type="match status" value="1"/>
</dbReference>
<evidence type="ECO:0000256" key="1">
    <source>
        <dbReference type="ARBA" id="ARBA00023015"/>
    </source>
</evidence>
<keyword evidence="3" id="KW-0804">Transcription</keyword>
<evidence type="ECO:0000313" key="6">
    <source>
        <dbReference type="Proteomes" id="UP000067625"/>
    </source>
</evidence>
<dbReference type="InterPro" id="IPR019888">
    <property type="entry name" value="Tscrpt_reg_AsnC-like"/>
</dbReference>
<dbReference type="GO" id="GO:0005829">
    <property type="term" value="C:cytosol"/>
    <property type="evidence" value="ECO:0007669"/>
    <property type="project" value="TreeGrafter"/>
</dbReference>
<dbReference type="OrthoDB" id="34294at2"/>
<dbReference type="Gene3D" id="1.10.10.10">
    <property type="entry name" value="Winged helix-like DNA-binding domain superfamily/Winged helix DNA-binding domain"/>
    <property type="match status" value="1"/>
</dbReference>
<evidence type="ECO:0000256" key="3">
    <source>
        <dbReference type="ARBA" id="ARBA00023163"/>
    </source>
</evidence>
<dbReference type="STRING" id="1441095.AM592_22770"/>
<evidence type="ECO:0000259" key="4">
    <source>
        <dbReference type="PROSITE" id="PS50956"/>
    </source>
</evidence>
<dbReference type="InterPro" id="IPR019885">
    <property type="entry name" value="Tscrpt_reg_HTH_AsnC-type_CS"/>
</dbReference>
<dbReference type="EMBL" id="CP012600">
    <property type="protein sequence ID" value="ALC84387.1"/>
    <property type="molecule type" value="Genomic_DNA"/>
</dbReference>
<dbReference type="PANTHER" id="PTHR30154:SF53">
    <property type="entry name" value="HTH-TYPE TRANSCRIPTIONAL REGULATOR LRPC"/>
    <property type="match status" value="1"/>
</dbReference>
<gene>
    <name evidence="5" type="ORF">AM592_22770</name>
</gene>
<dbReference type="GO" id="GO:0043565">
    <property type="term" value="F:sequence-specific DNA binding"/>
    <property type="evidence" value="ECO:0007669"/>
    <property type="project" value="InterPro"/>
</dbReference>
<dbReference type="InterPro" id="IPR036390">
    <property type="entry name" value="WH_DNA-bd_sf"/>
</dbReference>
<dbReference type="PRINTS" id="PR00033">
    <property type="entry name" value="HTHASNC"/>
</dbReference>
<dbReference type="InterPro" id="IPR000485">
    <property type="entry name" value="AsnC-type_HTH_dom"/>
</dbReference>